<dbReference type="GO" id="GO:0003677">
    <property type="term" value="F:DNA binding"/>
    <property type="evidence" value="ECO:0007669"/>
    <property type="project" value="InterPro"/>
</dbReference>
<keyword evidence="4" id="KW-1185">Reference proteome</keyword>
<dbReference type="AlphaFoldDB" id="A0A8C1FXC9"/>
<dbReference type="Pfam" id="PF00170">
    <property type="entry name" value="bZIP_1"/>
    <property type="match status" value="1"/>
</dbReference>
<dbReference type="PANTHER" id="PTHR31749">
    <property type="entry name" value="KINETOCHORE-ASSOCIATED PROTEIN NSL1 HOMOLOG"/>
    <property type="match status" value="1"/>
</dbReference>
<sequence length="264" mass="30642">MEGDRDYREGADYRVNVKSKKHVREQLEKYTDLFKKFLDGQCHISEEDKTKLLKEMVVNFEFTVQENLVVGGLSWDEASEDYCEDYESTITDIMDEKIVETACKRNSYPKQIRNQVVRSLRAERKLLGLYEQAVKPQDLKPDPAQEFVIRNVSAAAPAVFKQASTVMKSSDDEEKRLKRREKNRVAAQRSRKRQTQRADELHEAYECLEQENSLLRKEVQILIEEQQRLTDALKAHEPLCPILNCGMTSTSRSIGTVSPEFMSR</sequence>
<evidence type="ECO:0000259" key="2">
    <source>
        <dbReference type="PROSITE" id="PS50217"/>
    </source>
</evidence>
<dbReference type="GO" id="GO:0003700">
    <property type="term" value="F:DNA-binding transcription factor activity"/>
    <property type="evidence" value="ECO:0007669"/>
    <property type="project" value="InterPro"/>
</dbReference>
<name>A0A8C1FXC9_CYPCA</name>
<reference evidence="3" key="2">
    <citation type="submission" date="2025-09" db="UniProtKB">
        <authorList>
            <consortium name="Ensembl"/>
        </authorList>
    </citation>
    <scope>IDENTIFICATION</scope>
</reference>
<dbReference type="GO" id="GO:0000070">
    <property type="term" value="P:mitotic sister chromatid segregation"/>
    <property type="evidence" value="ECO:0007669"/>
    <property type="project" value="InterPro"/>
</dbReference>
<dbReference type="SMART" id="SM00338">
    <property type="entry name" value="BRLZ"/>
    <property type="match status" value="1"/>
</dbReference>
<dbReference type="InterPro" id="IPR000837">
    <property type="entry name" value="AP-1"/>
</dbReference>
<dbReference type="InterPro" id="IPR004827">
    <property type="entry name" value="bZIP"/>
</dbReference>
<dbReference type="GO" id="GO:0006357">
    <property type="term" value="P:regulation of transcription by RNA polymerase II"/>
    <property type="evidence" value="ECO:0007669"/>
    <property type="project" value="InterPro"/>
</dbReference>
<dbReference type="Gene3D" id="1.20.5.170">
    <property type="match status" value="1"/>
</dbReference>
<dbReference type="PROSITE" id="PS00036">
    <property type="entry name" value="BZIP_BASIC"/>
    <property type="match status" value="1"/>
</dbReference>
<dbReference type="Proteomes" id="UP000694427">
    <property type="component" value="Unplaced"/>
</dbReference>
<dbReference type="InterPro" id="IPR046347">
    <property type="entry name" value="bZIP_sf"/>
</dbReference>
<proteinExistence type="predicted"/>
<dbReference type="Ensembl" id="ENSCCRT00010000418.1">
    <property type="protein sequence ID" value="ENSCCRP00010000385.1"/>
    <property type="gene ID" value="ENSCCRG00010000187.1"/>
</dbReference>
<evidence type="ECO:0000313" key="3">
    <source>
        <dbReference type="Ensembl" id="ENSCCRP00010000385.1"/>
    </source>
</evidence>
<dbReference type="SUPFAM" id="SSF57959">
    <property type="entry name" value="Leucine zipper domain"/>
    <property type="match status" value="1"/>
</dbReference>
<dbReference type="PRINTS" id="PR00042">
    <property type="entry name" value="LEUZIPPRFOS"/>
</dbReference>
<reference evidence="3" key="1">
    <citation type="submission" date="2025-08" db="UniProtKB">
        <authorList>
            <consortium name="Ensembl"/>
        </authorList>
    </citation>
    <scope>IDENTIFICATION</scope>
</reference>
<feature type="domain" description="BZIP" evidence="2">
    <location>
        <begin position="173"/>
        <end position="236"/>
    </location>
</feature>
<protein>
    <submittedName>
        <fullName evidence="3">Basic leucine zipper transcriptional factor ATF-like 3</fullName>
    </submittedName>
</protein>
<dbReference type="PANTHER" id="PTHR31749:SF3">
    <property type="entry name" value="KINETOCHORE-ASSOCIATED PROTEIN NSL1 HOMOLOG"/>
    <property type="match status" value="1"/>
</dbReference>
<dbReference type="GO" id="GO:0000444">
    <property type="term" value="C:MIS12/MIND type complex"/>
    <property type="evidence" value="ECO:0007669"/>
    <property type="project" value="TreeGrafter"/>
</dbReference>
<evidence type="ECO:0000313" key="4">
    <source>
        <dbReference type="Proteomes" id="UP000694427"/>
    </source>
</evidence>
<accession>A0A8C1FXC9</accession>
<dbReference type="InterPro" id="IPR013950">
    <property type="entry name" value="Mis14/Nsl1"/>
</dbReference>
<feature type="region of interest" description="Disordered" evidence="1">
    <location>
        <begin position="170"/>
        <end position="198"/>
    </location>
</feature>
<dbReference type="PROSITE" id="PS50217">
    <property type="entry name" value="BZIP"/>
    <property type="match status" value="1"/>
</dbReference>
<dbReference type="Pfam" id="PF08641">
    <property type="entry name" value="Mis14"/>
    <property type="match status" value="1"/>
</dbReference>
<organism evidence="3 4">
    <name type="scientific">Cyprinus carpio</name>
    <name type="common">Common carp</name>
    <dbReference type="NCBI Taxonomy" id="7962"/>
    <lineage>
        <taxon>Eukaryota</taxon>
        <taxon>Metazoa</taxon>
        <taxon>Chordata</taxon>
        <taxon>Craniata</taxon>
        <taxon>Vertebrata</taxon>
        <taxon>Euteleostomi</taxon>
        <taxon>Actinopterygii</taxon>
        <taxon>Neopterygii</taxon>
        <taxon>Teleostei</taxon>
        <taxon>Ostariophysi</taxon>
        <taxon>Cypriniformes</taxon>
        <taxon>Cyprinidae</taxon>
        <taxon>Cyprininae</taxon>
        <taxon>Cyprinus</taxon>
    </lineage>
</organism>
<evidence type="ECO:0000256" key="1">
    <source>
        <dbReference type="SAM" id="MobiDB-lite"/>
    </source>
</evidence>